<protein>
    <submittedName>
        <fullName evidence="2">Uncharacterized protein</fullName>
    </submittedName>
</protein>
<organism evidence="2 3">
    <name type="scientific">Candidatus Anaerostipes avistercoris</name>
    <dbReference type="NCBI Taxonomy" id="2838462"/>
    <lineage>
        <taxon>Bacteria</taxon>
        <taxon>Bacillati</taxon>
        <taxon>Bacillota</taxon>
        <taxon>Clostridia</taxon>
        <taxon>Lachnospirales</taxon>
        <taxon>Lachnospiraceae</taxon>
        <taxon>Anaerostipes</taxon>
    </lineage>
</organism>
<sequence>MDHELFAVKLCQLEEQYRDMRSKIYLMQQDDHEAIKQELKKMEEAYDKTMQLLRENTRGCRSPAVKALNEAQIVYDSKIKEIMQKDMPHYIRGEDRQEAKAEARALYAEYSIDFAIQAVQSALMAVLSALDEQMNLEEWRNEDE</sequence>
<accession>A0A9D2PL55</accession>
<evidence type="ECO:0000313" key="2">
    <source>
        <dbReference type="EMBL" id="HJC51608.1"/>
    </source>
</evidence>
<dbReference type="EMBL" id="DWWD01000048">
    <property type="protein sequence ID" value="HJC51608.1"/>
    <property type="molecule type" value="Genomic_DNA"/>
</dbReference>
<comment type="caution">
    <text evidence="2">The sequence shown here is derived from an EMBL/GenBank/DDBJ whole genome shotgun (WGS) entry which is preliminary data.</text>
</comment>
<reference evidence="2" key="2">
    <citation type="submission" date="2021-04" db="EMBL/GenBank/DDBJ databases">
        <authorList>
            <person name="Gilroy R."/>
        </authorList>
    </citation>
    <scope>NUCLEOTIDE SEQUENCE</scope>
    <source>
        <strain evidence="2">ChiSjej3B21-8574</strain>
    </source>
</reference>
<evidence type="ECO:0000313" key="3">
    <source>
        <dbReference type="Proteomes" id="UP000823904"/>
    </source>
</evidence>
<evidence type="ECO:0000256" key="1">
    <source>
        <dbReference type="SAM" id="Coils"/>
    </source>
</evidence>
<dbReference type="Proteomes" id="UP000823904">
    <property type="component" value="Unassembled WGS sequence"/>
</dbReference>
<name>A0A9D2PL55_9FIRM</name>
<dbReference type="AlphaFoldDB" id="A0A9D2PL55"/>
<keyword evidence="1" id="KW-0175">Coiled coil</keyword>
<feature type="coiled-coil region" evidence="1">
    <location>
        <begin position="25"/>
        <end position="56"/>
    </location>
</feature>
<proteinExistence type="predicted"/>
<reference evidence="2" key="1">
    <citation type="journal article" date="2021" name="PeerJ">
        <title>Extensive microbial diversity within the chicken gut microbiome revealed by metagenomics and culture.</title>
        <authorList>
            <person name="Gilroy R."/>
            <person name="Ravi A."/>
            <person name="Getino M."/>
            <person name="Pursley I."/>
            <person name="Horton D.L."/>
            <person name="Alikhan N.F."/>
            <person name="Baker D."/>
            <person name="Gharbi K."/>
            <person name="Hall N."/>
            <person name="Watson M."/>
            <person name="Adriaenssens E.M."/>
            <person name="Foster-Nyarko E."/>
            <person name="Jarju S."/>
            <person name="Secka A."/>
            <person name="Antonio M."/>
            <person name="Oren A."/>
            <person name="Chaudhuri R.R."/>
            <person name="La Ragione R."/>
            <person name="Hildebrand F."/>
            <person name="Pallen M.J."/>
        </authorList>
    </citation>
    <scope>NUCLEOTIDE SEQUENCE</scope>
    <source>
        <strain evidence="2">ChiSjej3B21-8574</strain>
    </source>
</reference>
<gene>
    <name evidence="2" type="ORF">H9754_13725</name>
</gene>